<feature type="non-terminal residue" evidence="1">
    <location>
        <position position="594"/>
    </location>
</feature>
<organism evidence="1 2">
    <name type="scientific">Prorocentrum cordatum</name>
    <dbReference type="NCBI Taxonomy" id="2364126"/>
    <lineage>
        <taxon>Eukaryota</taxon>
        <taxon>Sar</taxon>
        <taxon>Alveolata</taxon>
        <taxon>Dinophyceae</taxon>
        <taxon>Prorocentrales</taxon>
        <taxon>Prorocentraceae</taxon>
        <taxon>Prorocentrum</taxon>
    </lineage>
</organism>
<dbReference type="EMBL" id="CAUYUJ010022036">
    <property type="protein sequence ID" value="CAK0908536.1"/>
    <property type="molecule type" value="Genomic_DNA"/>
</dbReference>
<gene>
    <name evidence="1" type="ORF">PCOR1329_LOCUS83193</name>
</gene>
<evidence type="ECO:0000313" key="2">
    <source>
        <dbReference type="Proteomes" id="UP001189429"/>
    </source>
</evidence>
<reference evidence="1" key="1">
    <citation type="submission" date="2023-10" db="EMBL/GenBank/DDBJ databases">
        <authorList>
            <person name="Chen Y."/>
            <person name="Shah S."/>
            <person name="Dougan E. K."/>
            <person name="Thang M."/>
            <person name="Chan C."/>
        </authorList>
    </citation>
    <scope>NUCLEOTIDE SEQUENCE [LARGE SCALE GENOMIC DNA]</scope>
</reference>
<sequence>MGGLQISWGQACACDGTSDECLYASVSPTGCRHIGPRENRVTKKGDWRGPCRGKRHGGLREGAFGAAPGERGDPVERVLSGADAFESLPPGLREDREVVMRVVSHRGAALASVGTQFQNDVGVVREALRNDGFAWAHVPQGLRGDESVLQELLGHMEETGGDHLPDEWEVLPANARVRVRDVAAVAKAVSNQHERDRNRMNALRHLCPEGSLREGLRNATGKRFAIPSASEYKSLVALAKKYKLKEEFVHLKCVWLVHVAAVMSRRRGQFAAGSVSPVPDVAKDTLATRVLRVCRGESFRSSDVFATWVFYDLVFRFCADIDGFEALLEVTGGLLKDVPEWIRRARIVISECPHAEYFWGSANDGRRSFPLQIVRRRLDELHWKPIWAGSLPSDTPVSRVLAFVAFLDDWHVGASRIAESVLAFKANRTELASAAQEIALDYCLPGFSHAGDTRRFEYYWPKFPFSDLVLYAQESMRLFAHDRKGLGGRLHLPQRNVEALAAVTFNGRGGRLPLLAFDMEPSCAMFKKLRDLDKDLLVSRDLPIRGLRQRGGCVDPEHLTAYDPQVVNCMLWKHDVCVLSPPNQRFVGVSLQLD</sequence>
<accession>A0ABN9Y953</accession>
<name>A0ABN9Y953_9DINO</name>
<evidence type="ECO:0000313" key="1">
    <source>
        <dbReference type="EMBL" id="CAK0908536.1"/>
    </source>
</evidence>
<protein>
    <submittedName>
        <fullName evidence="1">Uncharacterized protein</fullName>
    </submittedName>
</protein>
<proteinExistence type="predicted"/>
<comment type="caution">
    <text evidence="1">The sequence shown here is derived from an EMBL/GenBank/DDBJ whole genome shotgun (WGS) entry which is preliminary data.</text>
</comment>
<dbReference type="Proteomes" id="UP001189429">
    <property type="component" value="Unassembled WGS sequence"/>
</dbReference>
<keyword evidence="2" id="KW-1185">Reference proteome</keyword>